<keyword evidence="2" id="KW-1185">Reference proteome</keyword>
<proteinExistence type="predicted"/>
<organism evidence="1 2">
    <name type="scientific">Aspergillus caelatus</name>
    <dbReference type="NCBI Taxonomy" id="61420"/>
    <lineage>
        <taxon>Eukaryota</taxon>
        <taxon>Fungi</taxon>
        <taxon>Dikarya</taxon>
        <taxon>Ascomycota</taxon>
        <taxon>Pezizomycotina</taxon>
        <taxon>Eurotiomycetes</taxon>
        <taxon>Eurotiomycetidae</taxon>
        <taxon>Eurotiales</taxon>
        <taxon>Aspergillaceae</taxon>
        <taxon>Aspergillus</taxon>
        <taxon>Aspergillus subgen. Circumdati</taxon>
    </lineage>
</organism>
<dbReference type="Proteomes" id="UP000326268">
    <property type="component" value="Unassembled WGS sequence"/>
</dbReference>
<dbReference type="RefSeq" id="XP_031925956.1">
    <property type="nucleotide sequence ID" value="XM_032067509.1"/>
</dbReference>
<dbReference type="GeneID" id="43651955"/>
<name>A0A5N6ZZN2_9EURO</name>
<evidence type="ECO:0000313" key="1">
    <source>
        <dbReference type="EMBL" id="KAE8362875.1"/>
    </source>
</evidence>
<sequence length="95" mass="10703">MMILGGQGTESVELGLLARADLKYMGTLLRSLIVDRRWSVYISGTLEMLNRMSELDSWVVVSIPTNFTGYLLLVGRDSYSHSNWVSIWSKKTKGC</sequence>
<accession>A0A5N6ZZN2</accession>
<gene>
    <name evidence="1" type="ORF">BDV27DRAFT_130877</name>
</gene>
<evidence type="ECO:0000313" key="2">
    <source>
        <dbReference type="Proteomes" id="UP000326268"/>
    </source>
</evidence>
<dbReference type="AlphaFoldDB" id="A0A5N6ZZN2"/>
<dbReference type="EMBL" id="ML737691">
    <property type="protein sequence ID" value="KAE8362875.1"/>
    <property type="molecule type" value="Genomic_DNA"/>
</dbReference>
<reference evidence="1 2" key="1">
    <citation type="submission" date="2019-04" db="EMBL/GenBank/DDBJ databases">
        <title>Friends and foes A comparative genomics studyof 23 Aspergillus species from section Flavi.</title>
        <authorList>
            <consortium name="DOE Joint Genome Institute"/>
            <person name="Kjaerbolling I."/>
            <person name="Vesth T."/>
            <person name="Frisvad J.C."/>
            <person name="Nybo J.L."/>
            <person name="Theobald S."/>
            <person name="Kildgaard S."/>
            <person name="Isbrandt T."/>
            <person name="Kuo A."/>
            <person name="Sato A."/>
            <person name="Lyhne E.K."/>
            <person name="Kogle M.E."/>
            <person name="Wiebenga A."/>
            <person name="Kun R.S."/>
            <person name="Lubbers R.J."/>
            <person name="Makela M.R."/>
            <person name="Barry K."/>
            <person name="Chovatia M."/>
            <person name="Clum A."/>
            <person name="Daum C."/>
            <person name="Haridas S."/>
            <person name="He G."/>
            <person name="LaButti K."/>
            <person name="Lipzen A."/>
            <person name="Mondo S."/>
            <person name="Riley R."/>
            <person name="Salamov A."/>
            <person name="Simmons B.A."/>
            <person name="Magnuson J.K."/>
            <person name="Henrissat B."/>
            <person name="Mortensen U.H."/>
            <person name="Larsen T.O."/>
            <person name="Devries R.P."/>
            <person name="Grigoriev I.V."/>
            <person name="Machida M."/>
            <person name="Baker S.E."/>
            <person name="Andersen M.R."/>
        </authorList>
    </citation>
    <scope>NUCLEOTIDE SEQUENCE [LARGE SCALE GENOMIC DNA]</scope>
    <source>
        <strain evidence="1 2">CBS 763.97</strain>
    </source>
</reference>
<protein>
    <submittedName>
        <fullName evidence="1">Uncharacterized protein</fullName>
    </submittedName>
</protein>